<dbReference type="InterPro" id="IPR000847">
    <property type="entry name" value="LysR_HTH_N"/>
</dbReference>
<reference evidence="6 7" key="1">
    <citation type="journal article" date="2024" name="Chem. Sci.">
        <title>Discovery of megapolipeptins by genome mining of a Burkholderiales bacteria collection.</title>
        <authorList>
            <person name="Paulo B.S."/>
            <person name="Recchia M.J.J."/>
            <person name="Lee S."/>
            <person name="Fergusson C.H."/>
            <person name="Romanowski S.B."/>
            <person name="Hernandez A."/>
            <person name="Krull N."/>
            <person name="Liu D.Y."/>
            <person name="Cavanagh H."/>
            <person name="Bos A."/>
            <person name="Gray C.A."/>
            <person name="Murphy B.T."/>
            <person name="Linington R.G."/>
            <person name="Eustaquio A.S."/>
        </authorList>
    </citation>
    <scope>NUCLEOTIDE SEQUENCE [LARGE SCALE GENOMIC DNA]</scope>
    <source>
        <strain evidence="6 7">RL21-008-BIB-B</strain>
    </source>
</reference>
<organism evidence="6 7">
    <name type="scientific">Herbaspirillum rhizosphaerae</name>
    <dbReference type="NCBI Taxonomy" id="346179"/>
    <lineage>
        <taxon>Bacteria</taxon>
        <taxon>Pseudomonadati</taxon>
        <taxon>Pseudomonadota</taxon>
        <taxon>Betaproteobacteria</taxon>
        <taxon>Burkholderiales</taxon>
        <taxon>Oxalobacteraceae</taxon>
        <taxon>Herbaspirillum</taxon>
    </lineage>
</organism>
<evidence type="ECO:0000313" key="6">
    <source>
        <dbReference type="EMBL" id="MFL9877796.1"/>
    </source>
</evidence>
<dbReference type="PROSITE" id="PS50931">
    <property type="entry name" value="HTH_LYSR"/>
    <property type="match status" value="1"/>
</dbReference>
<gene>
    <name evidence="6" type="ORF">PQR63_05370</name>
</gene>
<dbReference type="PANTHER" id="PTHR30537">
    <property type="entry name" value="HTH-TYPE TRANSCRIPTIONAL REGULATOR"/>
    <property type="match status" value="1"/>
</dbReference>
<keyword evidence="4" id="KW-0804">Transcription</keyword>
<evidence type="ECO:0000256" key="3">
    <source>
        <dbReference type="ARBA" id="ARBA00023125"/>
    </source>
</evidence>
<dbReference type="Pfam" id="PF03466">
    <property type="entry name" value="LysR_substrate"/>
    <property type="match status" value="1"/>
</dbReference>
<dbReference type="EMBL" id="JAQQFR010000003">
    <property type="protein sequence ID" value="MFL9877796.1"/>
    <property type="molecule type" value="Genomic_DNA"/>
</dbReference>
<feature type="domain" description="HTH lysR-type" evidence="5">
    <location>
        <begin position="1"/>
        <end position="59"/>
    </location>
</feature>
<dbReference type="PRINTS" id="PR00039">
    <property type="entry name" value="HTHLYSR"/>
</dbReference>
<evidence type="ECO:0000256" key="4">
    <source>
        <dbReference type="ARBA" id="ARBA00023163"/>
    </source>
</evidence>
<dbReference type="SUPFAM" id="SSF46785">
    <property type="entry name" value="Winged helix' DNA-binding domain"/>
    <property type="match status" value="1"/>
</dbReference>
<dbReference type="CDD" id="cd08422">
    <property type="entry name" value="PBP2_CrgA_like"/>
    <property type="match status" value="1"/>
</dbReference>
<dbReference type="InterPro" id="IPR036390">
    <property type="entry name" value="WH_DNA-bd_sf"/>
</dbReference>
<accession>A0ABW8Z436</accession>
<sequence>MDKLLWMRCFVRAVETGSFSVVAREMQIGQPNVSRHIASLEKSLGTRLLHRSTRHMVATPEGQRYYAQARHALDIISQAESDAHGEQDPHGLLRVACPESVGSELIIAALPRFLDRYPHVDVELRLGDEYIDLVAEGVDIAIRGGTLKDSALRARRVGTSERICVASDAYLQKHGLPGQPEDLLRHQCIIYTLLAGGSGAWPFKNGPVPVSGRTRLNNLDGIRRAVLQGLGVGYLPSWMIARELRTGELRALLTDHATAPSPLNVLYSADRLLPQRAGVFIEFITKVFADTPGLNGTSLV</sequence>
<dbReference type="InterPro" id="IPR058163">
    <property type="entry name" value="LysR-type_TF_proteobact-type"/>
</dbReference>
<evidence type="ECO:0000256" key="2">
    <source>
        <dbReference type="ARBA" id="ARBA00023015"/>
    </source>
</evidence>
<dbReference type="SUPFAM" id="SSF53850">
    <property type="entry name" value="Periplasmic binding protein-like II"/>
    <property type="match status" value="1"/>
</dbReference>
<comment type="similarity">
    <text evidence="1">Belongs to the LysR transcriptional regulatory family.</text>
</comment>
<dbReference type="InterPro" id="IPR005119">
    <property type="entry name" value="LysR_subst-bd"/>
</dbReference>
<evidence type="ECO:0000313" key="7">
    <source>
        <dbReference type="Proteomes" id="UP001629214"/>
    </source>
</evidence>
<dbReference type="Gene3D" id="3.40.190.290">
    <property type="match status" value="1"/>
</dbReference>
<proteinExistence type="inferred from homology"/>
<dbReference type="PANTHER" id="PTHR30537:SF80">
    <property type="entry name" value="TRANSCRIPTIONAL REGULATOR"/>
    <property type="match status" value="1"/>
</dbReference>
<name>A0ABW8Z436_9BURK</name>
<keyword evidence="7" id="KW-1185">Reference proteome</keyword>
<protein>
    <submittedName>
        <fullName evidence="6">LysR family transcriptional regulator</fullName>
    </submittedName>
</protein>
<comment type="caution">
    <text evidence="6">The sequence shown here is derived from an EMBL/GenBank/DDBJ whole genome shotgun (WGS) entry which is preliminary data.</text>
</comment>
<keyword evidence="3" id="KW-0238">DNA-binding</keyword>
<dbReference type="Gene3D" id="1.10.10.10">
    <property type="entry name" value="Winged helix-like DNA-binding domain superfamily/Winged helix DNA-binding domain"/>
    <property type="match status" value="1"/>
</dbReference>
<evidence type="ECO:0000259" key="5">
    <source>
        <dbReference type="PROSITE" id="PS50931"/>
    </source>
</evidence>
<dbReference type="Pfam" id="PF00126">
    <property type="entry name" value="HTH_1"/>
    <property type="match status" value="1"/>
</dbReference>
<keyword evidence="2" id="KW-0805">Transcription regulation</keyword>
<evidence type="ECO:0000256" key="1">
    <source>
        <dbReference type="ARBA" id="ARBA00009437"/>
    </source>
</evidence>
<dbReference type="Proteomes" id="UP001629214">
    <property type="component" value="Unassembled WGS sequence"/>
</dbReference>
<dbReference type="InterPro" id="IPR036388">
    <property type="entry name" value="WH-like_DNA-bd_sf"/>
</dbReference>